<organism evidence="1 2">
    <name type="scientific">Flavobacterium gillisiae</name>
    <dbReference type="NCBI Taxonomy" id="150146"/>
    <lineage>
        <taxon>Bacteria</taxon>
        <taxon>Pseudomonadati</taxon>
        <taxon>Bacteroidota</taxon>
        <taxon>Flavobacteriia</taxon>
        <taxon>Flavobacteriales</taxon>
        <taxon>Flavobacteriaceae</taxon>
        <taxon>Flavobacterium</taxon>
    </lineage>
</organism>
<gene>
    <name evidence="1" type="ORF">SAMN05443667_106221</name>
</gene>
<dbReference type="AlphaFoldDB" id="A0A1H4CTY5"/>
<accession>A0A1H4CTY5</accession>
<dbReference type="GO" id="GO:0003677">
    <property type="term" value="F:DNA binding"/>
    <property type="evidence" value="ECO:0007669"/>
    <property type="project" value="UniProtKB-KW"/>
</dbReference>
<keyword evidence="1" id="KW-0238">DNA-binding</keyword>
<dbReference type="OrthoDB" id="9789813at2"/>
<dbReference type="InterPro" id="IPR058532">
    <property type="entry name" value="YjbR/MT2646/Rv2570-like"/>
</dbReference>
<evidence type="ECO:0000313" key="2">
    <source>
        <dbReference type="Proteomes" id="UP000198951"/>
    </source>
</evidence>
<sequence length="121" mass="14046">MNLETYYEYCLSKKGVTEHFPFDQDTLVFKVGGKMFALSSLKKWELGESAVNLKCDPDRAQELRAQYEGIRPGFHMSKIHWNTVAINQDVSDTDIKELIDHSYELIFKSLTKKIQQDIRNA</sequence>
<keyword evidence="2" id="KW-1185">Reference proteome</keyword>
<dbReference type="RefSeq" id="WP_091089226.1">
    <property type="nucleotide sequence ID" value="NZ_FNRD01000006.1"/>
</dbReference>
<name>A0A1H4CTY5_9FLAO</name>
<dbReference type="PANTHER" id="PTHR35145:SF1">
    <property type="entry name" value="CYTOPLASMIC PROTEIN"/>
    <property type="match status" value="1"/>
</dbReference>
<dbReference type="EMBL" id="FNRD01000006">
    <property type="protein sequence ID" value="SEA63811.1"/>
    <property type="molecule type" value="Genomic_DNA"/>
</dbReference>
<dbReference type="Gene3D" id="3.90.1150.30">
    <property type="match status" value="1"/>
</dbReference>
<reference evidence="2" key="1">
    <citation type="submission" date="2016-10" db="EMBL/GenBank/DDBJ databases">
        <authorList>
            <person name="Varghese N."/>
            <person name="Submissions S."/>
        </authorList>
    </citation>
    <scope>NUCLEOTIDE SEQUENCE [LARGE SCALE GENOMIC DNA]</scope>
    <source>
        <strain evidence="2">DSM 22376</strain>
    </source>
</reference>
<protein>
    <submittedName>
        <fullName evidence="1">Predicted DNA-binding protein, MmcQ/YjbR family</fullName>
    </submittedName>
</protein>
<evidence type="ECO:0000313" key="1">
    <source>
        <dbReference type="EMBL" id="SEA63811.1"/>
    </source>
</evidence>
<dbReference type="Pfam" id="PF04237">
    <property type="entry name" value="YjbR"/>
    <property type="match status" value="1"/>
</dbReference>
<proteinExistence type="predicted"/>
<dbReference type="Proteomes" id="UP000198951">
    <property type="component" value="Unassembled WGS sequence"/>
</dbReference>
<dbReference type="STRING" id="150146.SAMN05443667_106221"/>
<dbReference type="PANTHER" id="PTHR35145">
    <property type="entry name" value="CYTOPLASMIC PROTEIN-RELATED"/>
    <property type="match status" value="1"/>
</dbReference>
<dbReference type="InterPro" id="IPR038056">
    <property type="entry name" value="YjbR-like_sf"/>
</dbReference>
<dbReference type="InterPro" id="IPR007351">
    <property type="entry name" value="YjbR"/>
</dbReference>
<dbReference type="SUPFAM" id="SSF142906">
    <property type="entry name" value="YjbR-like"/>
    <property type="match status" value="1"/>
</dbReference>